<evidence type="ECO:0000313" key="2">
    <source>
        <dbReference type="EMBL" id="KAH0751243.1"/>
    </source>
</evidence>
<protein>
    <submittedName>
        <fullName evidence="2">Uncharacterized protein</fullName>
    </submittedName>
</protein>
<accession>A0ABQ7UPZ4</accession>
<name>A0ABQ7UPZ4_SOLTU</name>
<comment type="caution">
    <text evidence="2">The sequence shown here is derived from an EMBL/GenBank/DDBJ whole genome shotgun (WGS) entry which is preliminary data.</text>
</comment>
<reference evidence="2 3" key="1">
    <citation type="journal article" date="2021" name="bioRxiv">
        <title>Chromosome-scale and haplotype-resolved genome assembly of a tetraploid potato cultivar.</title>
        <authorList>
            <person name="Sun H."/>
            <person name="Jiao W.-B."/>
            <person name="Krause K."/>
            <person name="Campoy J.A."/>
            <person name="Goel M."/>
            <person name="Folz-Donahue K."/>
            <person name="Kukat C."/>
            <person name="Huettel B."/>
            <person name="Schneeberger K."/>
        </authorList>
    </citation>
    <scope>NUCLEOTIDE SEQUENCE [LARGE SCALE GENOMIC DNA]</scope>
    <source>
        <strain evidence="2">SolTubOtavaFocal</strain>
        <tissue evidence="2">Leaves</tissue>
    </source>
</reference>
<feature type="transmembrane region" description="Helical" evidence="1">
    <location>
        <begin position="46"/>
        <end position="69"/>
    </location>
</feature>
<evidence type="ECO:0000313" key="3">
    <source>
        <dbReference type="Proteomes" id="UP000826656"/>
    </source>
</evidence>
<organism evidence="2 3">
    <name type="scientific">Solanum tuberosum</name>
    <name type="common">Potato</name>
    <dbReference type="NCBI Taxonomy" id="4113"/>
    <lineage>
        <taxon>Eukaryota</taxon>
        <taxon>Viridiplantae</taxon>
        <taxon>Streptophyta</taxon>
        <taxon>Embryophyta</taxon>
        <taxon>Tracheophyta</taxon>
        <taxon>Spermatophyta</taxon>
        <taxon>Magnoliopsida</taxon>
        <taxon>eudicotyledons</taxon>
        <taxon>Gunneridae</taxon>
        <taxon>Pentapetalae</taxon>
        <taxon>asterids</taxon>
        <taxon>lamiids</taxon>
        <taxon>Solanales</taxon>
        <taxon>Solanaceae</taxon>
        <taxon>Solanoideae</taxon>
        <taxon>Solaneae</taxon>
        <taxon>Solanum</taxon>
    </lineage>
</organism>
<proteinExistence type="predicted"/>
<keyword evidence="1" id="KW-0472">Membrane</keyword>
<dbReference type="EMBL" id="JAIVGD010000019">
    <property type="protein sequence ID" value="KAH0751243.1"/>
    <property type="molecule type" value="Genomic_DNA"/>
</dbReference>
<gene>
    <name evidence="2" type="ORF">KY290_030475</name>
</gene>
<keyword evidence="1" id="KW-1133">Transmembrane helix</keyword>
<sequence>MLLVTFKAILHLSFLTNPLLHCLSLPIKWVRYLCIGESQLMAMWPLLMMPICLKVVVASCFFSTTVGELRSYENPKNKITVVSATEEEIWGAKFMLMRVL</sequence>
<dbReference type="Proteomes" id="UP000826656">
    <property type="component" value="Unassembled WGS sequence"/>
</dbReference>
<keyword evidence="1" id="KW-0812">Transmembrane</keyword>
<evidence type="ECO:0000256" key="1">
    <source>
        <dbReference type="SAM" id="Phobius"/>
    </source>
</evidence>
<keyword evidence="3" id="KW-1185">Reference proteome</keyword>